<evidence type="ECO:0000313" key="4">
    <source>
        <dbReference type="EMBL" id="AOZ06347.1"/>
    </source>
</evidence>
<feature type="domain" description="Nitroreductase" evidence="3">
    <location>
        <begin position="71"/>
        <end position="162"/>
    </location>
</feature>
<organism evidence="4 5">
    <name type="scientific">Cupriavidus malaysiensis</name>
    <dbReference type="NCBI Taxonomy" id="367825"/>
    <lineage>
        <taxon>Bacteria</taxon>
        <taxon>Pseudomonadati</taxon>
        <taxon>Pseudomonadota</taxon>
        <taxon>Betaproteobacteria</taxon>
        <taxon>Burkholderiales</taxon>
        <taxon>Burkholderiaceae</taxon>
        <taxon>Cupriavidus</taxon>
    </lineage>
</organism>
<dbReference type="PANTHER" id="PTHR43673:SF10">
    <property type="entry name" value="NADH DEHYDROGENASE_NAD(P)H NITROREDUCTASE XCC3605-RELATED"/>
    <property type="match status" value="1"/>
</dbReference>
<dbReference type="Gene3D" id="3.40.109.10">
    <property type="entry name" value="NADH Oxidase"/>
    <property type="match status" value="1"/>
</dbReference>
<evidence type="ECO:0000256" key="2">
    <source>
        <dbReference type="ARBA" id="ARBA00023002"/>
    </source>
</evidence>
<evidence type="ECO:0000256" key="1">
    <source>
        <dbReference type="ARBA" id="ARBA00007118"/>
    </source>
</evidence>
<feature type="domain" description="Nitroreductase" evidence="3">
    <location>
        <begin position="17"/>
        <end position="58"/>
    </location>
</feature>
<keyword evidence="5" id="KW-1185">Reference proteome</keyword>
<proteinExistence type="inferred from homology"/>
<reference evidence="4 5" key="1">
    <citation type="submission" date="2016-10" db="EMBL/GenBank/DDBJ databases">
        <title>Complete genome sequences of three Cupriavidus strains isolated from various Malaysian environments.</title>
        <authorList>
            <person name="Abdullah A.A.-A."/>
            <person name="Shafie N.A.H."/>
            <person name="Lau N.S."/>
        </authorList>
    </citation>
    <scope>NUCLEOTIDE SEQUENCE [LARGE SCALE GENOMIC DNA]</scope>
    <source>
        <strain evidence="4 5">USMAA1020</strain>
    </source>
</reference>
<accession>A0ABN4TGS9</accession>
<sequence length="199" mass="22091">MTQPRQADHDIDPLFLQRWSPRAFTAEAIAPQTLLRFFEAARWAPSGYNAQPWRFIYARRDTPDWQPLFASLSEYNQSWAARAAVLVAVLSRKTWTAPGKSEPQPVATHSFDAGAAWANLALQATAAGWHAHGIGGFDKARLREALGIPEDYAIEAVVAIGRQGDKSLLPEALQAREQPNERLPLARLVSEGRFAFAED</sequence>
<dbReference type="SUPFAM" id="SSF55469">
    <property type="entry name" value="FMN-dependent nitroreductase-like"/>
    <property type="match status" value="1"/>
</dbReference>
<dbReference type="RefSeq" id="WP_071069445.1">
    <property type="nucleotide sequence ID" value="NZ_CP017754.1"/>
</dbReference>
<dbReference type="EMBL" id="CP017754">
    <property type="protein sequence ID" value="AOZ06347.1"/>
    <property type="molecule type" value="Genomic_DNA"/>
</dbReference>
<dbReference type="InterPro" id="IPR000415">
    <property type="entry name" value="Nitroreductase-like"/>
</dbReference>
<dbReference type="Proteomes" id="UP000177515">
    <property type="component" value="Chromosome 1"/>
</dbReference>
<evidence type="ECO:0000313" key="5">
    <source>
        <dbReference type="Proteomes" id="UP000177515"/>
    </source>
</evidence>
<dbReference type="CDD" id="cd02138">
    <property type="entry name" value="TdsD-like"/>
    <property type="match status" value="1"/>
</dbReference>
<name>A0ABN4TGS9_9BURK</name>
<protein>
    <submittedName>
        <fullName evidence="4">NADH dehydrogenase</fullName>
    </submittedName>
</protein>
<keyword evidence="2" id="KW-0560">Oxidoreductase</keyword>
<dbReference type="InterPro" id="IPR029479">
    <property type="entry name" value="Nitroreductase"/>
</dbReference>
<dbReference type="PANTHER" id="PTHR43673">
    <property type="entry name" value="NAD(P)H NITROREDUCTASE YDGI-RELATED"/>
    <property type="match status" value="1"/>
</dbReference>
<dbReference type="Pfam" id="PF00881">
    <property type="entry name" value="Nitroreductase"/>
    <property type="match status" value="2"/>
</dbReference>
<evidence type="ECO:0000259" key="3">
    <source>
        <dbReference type="Pfam" id="PF00881"/>
    </source>
</evidence>
<gene>
    <name evidence="4" type="ORF">BKK80_11310</name>
</gene>
<comment type="similarity">
    <text evidence="1">Belongs to the nitroreductase family.</text>
</comment>